<sequence length="142" mass="15155">MNISSRFSVAIHILSILEVNKTGTNTSDFIASSVNTNPVVIRRITGMLSKAGLVEVKPGVPGAKLAKDPSDITLLDIYNAVNVVEENGLFGVHDSPNPDCTVGRNIQGVIVPLFTSAQKAMENVLAAVKLQDIIQDIEALEM</sequence>
<reference evidence="1 2" key="1">
    <citation type="submission" date="2016-11" db="EMBL/GenBank/DDBJ databases">
        <title>Paenibacillus species isolates.</title>
        <authorList>
            <person name="Beno S.M."/>
        </authorList>
    </citation>
    <scope>NUCLEOTIDE SEQUENCE [LARGE SCALE GENOMIC DNA]</scope>
    <source>
        <strain evidence="1 2">FSL R5-0378</strain>
    </source>
</reference>
<dbReference type="InterPro" id="IPR000944">
    <property type="entry name" value="Tscrpt_reg_Rrf2"/>
</dbReference>
<evidence type="ECO:0000313" key="1">
    <source>
        <dbReference type="EMBL" id="OMF51635.1"/>
    </source>
</evidence>
<dbReference type="Proteomes" id="UP000187172">
    <property type="component" value="Unassembled WGS sequence"/>
</dbReference>
<dbReference type="EMBL" id="MRTP01000009">
    <property type="protein sequence ID" value="OMF51635.1"/>
    <property type="molecule type" value="Genomic_DNA"/>
</dbReference>
<accession>A0A1R1EIK1</accession>
<dbReference type="STRING" id="297318.BK138_25595"/>
<comment type="caution">
    <text evidence="1">The sequence shown here is derived from an EMBL/GenBank/DDBJ whole genome shotgun (WGS) entry which is preliminary data.</text>
</comment>
<proteinExistence type="predicted"/>
<dbReference type="SUPFAM" id="SSF46785">
    <property type="entry name" value="Winged helix' DNA-binding domain"/>
    <property type="match status" value="1"/>
</dbReference>
<organism evidence="1 2">
    <name type="scientific">Paenibacillus rhizosphaerae</name>
    <dbReference type="NCBI Taxonomy" id="297318"/>
    <lineage>
        <taxon>Bacteria</taxon>
        <taxon>Bacillati</taxon>
        <taxon>Bacillota</taxon>
        <taxon>Bacilli</taxon>
        <taxon>Bacillales</taxon>
        <taxon>Paenibacillaceae</taxon>
        <taxon>Paenibacillus</taxon>
    </lineage>
</organism>
<protein>
    <submittedName>
        <fullName evidence="1">Transcriptional regulator</fullName>
    </submittedName>
</protein>
<dbReference type="AlphaFoldDB" id="A0A1R1EIK1"/>
<dbReference type="FunFam" id="1.10.10.10:FF:000138">
    <property type="entry name" value="Rrf2 family transcriptional regulator"/>
    <property type="match status" value="1"/>
</dbReference>
<gene>
    <name evidence="1" type="ORF">BK138_25595</name>
</gene>
<dbReference type="GO" id="GO:0005829">
    <property type="term" value="C:cytosol"/>
    <property type="evidence" value="ECO:0007669"/>
    <property type="project" value="TreeGrafter"/>
</dbReference>
<dbReference type="RefSeq" id="WP_076173635.1">
    <property type="nucleotide sequence ID" value="NZ_MRTP01000009.1"/>
</dbReference>
<name>A0A1R1EIK1_9BACL</name>
<dbReference type="Gene3D" id="1.10.10.10">
    <property type="entry name" value="Winged helix-like DNA-binding domain superfamily/Winged helix DNA-binding domain"/>
    <property type="match status" value="1"/>
</dbReference>
<keyword evidence="2" id="KW-1185">Reference proteome</keyword>
<dbReference type="InterPro" id="IPR036388">
    <property type="entry name" value="WH-like_DNA-bd_sf"/>
</dbReference>
<dbReference type="InterPro" id="IPR036390">
    <property type="entry name" value="WH_DNA-bd_sf"/>
</dbReference>
<dbReference type="PANTHER" id="PTHR33221:SF15">
    <property type="entry name" value="HTH-TYPE TRANSCRIPTIONAL REGULATOR YWGB-RELATED"/>
    <property type="match status" value="1"/>
</dbReference>
<evidence type="ECO:0000313" key="2">
    <source>
        <dbReference type="Proteomes" id="UP000187172"/>
    </source>
</evidence>
<dbReference type="PROSITE" id="PS51197">
    <property type="entry name" value="HTH_RRF2_2"/>
    <property type="match status" value="1"/>
</dbReference>
<dbReference type="Pfam" id="PF02082">
    <property type="entry name" value="Rrf2"/>
    <property type="match status" value="1"/>
</dbReference>
<dbReference type="PANTHER" id="PTHR33221">
    <property type="entry name" value="WINGED HELIX-TURN-HELIX TRANSCRIPTIONAL REGULATOR, RRF2 FAMILY"/>
    <property type="match status" value="1"/>
</dbReference>
<dbReference type="GO" id="GO:0003700">
    <property type="term" value="F:DNA-binding transcription factor activity"/>
    <property type="evidence" value="ECO:0007669"/>
    <property type="project" value="TreeGrafter"/>
</dbReference>